<dbReference type="InterPro" id="IPR050645">
    <property type="entry name" value="Histidine_acid_phosphatase"/>
</dbReference>
<dbReference type="PANTHER" id="PTHR11567">
    <property type="entry name" value="ACID PHOSPHATASE-RELATED"/>
    <property type="match status" value="1"/>
</dbReference>
<organism evidence="4">
    <name type="scientific">Pristhesancus plagipennis</name>
    <name type="common">Common assassin bug</name>
    <dbReference type="NCBI Taxonomy" id="1955184"/>
    <lineage>
        <taxon>Eukaryota</taxon>
        <taxon>Metazoa</taxon>
        <taxon>Ecdysozoa</taxon>
        <taxon>Arthropoda</taxon>
        <taxon>Hexapoda</taxon>
        <taxon>Insecta</taxon>
        <taxon>Pterygota</taxon>
        <taxon>Neoptera</taxon>
        <taxon>Paraneoptera</taxon>
        <taxon>Hemiptera</taxon>
        <taxon>Heteroptera</taxon>
        <taxon>Panheteroptera</taxon>
        <taxon>Cimicomorpha</taxon>
        <taxon>Reduviidae</taxon>
        <taxon>Harpactorinae</taxon>
        <taxon>Harpactorini</taxon>
        <taxon>Pristhesancus</taxon>
    </lineage>
</organism>
<dbReference type="SUPFAM" id="SSF53254">
    <property type="entry name" value="Phosphoglycerate mutase-like"/>
    <property type="match status" value="1"/>
</dbReference>
<dbReference type="AlphaFoldDB" id="A0A1Q1NPB8"/>
<dbReference type="InterPro" id="IPR029033">
    <property type="entry name" value="His_PPase_superfam"/>
</dbReference>
<comment type="similarity">
    <text evidence="2">Belongs to the histidine acid phosphatase family.</text>
</comment>
<evidence type="ECO:0000256" key="3">
    <source>
        <dbReference type="SAM" id="SignalP"/>
    </source>
</evidence>
<feature type="signal peptide" evidence="3">
    <location>
        <begin position="1"/>
        <end position="16"/>
    </location>
</feature>
<sequence>MLLKFFLLLFINVAIAHHGTLKLVNLIFRHGQRTPASTYPLDPHINDTFSPYGWGQLTNEGKRQQYEQGKWLRERYDHFLGTKYSGDLLQAMTTDVDRTKMSCALMFAGLFPPVGDQIWNENLLWQPVPTSHQKLSQDKLLLVRGCARFAEALNEVLKSDEVKKELDSQQELYKYLAEHSGMEVKDPWGVEDIYSTLKAEEELNLTLPEWTSKYYPDTMRDVTELSFLLNVWNTELKKLKGGPLLKKILQDMQDKIDGKLPEERKLYVYAGHDSTIANLLSALNVWDKQIPVYNIMAIVELHQIDNNYGVKIFLRNSTDSLHELKVPGCVDDPCPLTELTKLTADVIPEKLESACKASDASFEPPTDSAP</sequence>
<dbReference type="CDD" id="cd07061">
    <property type="entry name" value="HP_HAP_like"/>
    <property type="match status" value="1"/>
</dbReference>
<dbReference type="InterPro" id="IPR000560">
    <property type="entry name" value="His_Pase_clade-2"/>
</dbReference>
<name>A0A1Q1NPB8_PRIPG</name>
<dbReference type="Pfam" id="PF00328">
    <property type="entry name" value="His_Phos_2"/>
    <property type="match status" value="1"/>
</dbReference>
<evidence type="ECO:0000256" key="2">
    <source>
        <dbReference type="ARBA" id="ARBA00005375"/>
    </source>
</evidence>
<dbReference type="InterPro" id="IPR033379">
    <property type="entry name" value="Acid_Pase_AS"/>
</dbReference>
<dbReference type="GO" id="GO:0003993">
    <property type="term" value="F:acid phosphatase activity"/>
    <property type="evidence" value="ECO:0007669"/>
    <property type="project" value="UniProtKB-EC"/>
</dbReference>
<feature type="chain" id="PRO_5013224596" evidence="3">
    <location>
        <begin position="17"/>
        <end position="370"/>
    </location>
</feature>
<accession>A0A1Q1NPB8</accession>
<evidence type="ECO:0000256" key="1">
    <source>
        <dbReference type="ARBA" id="ARBA00000032"/>
    </source>
</evidence>
<reference evidence="4" key="1">
    <citation type="journal article" date="2017" name="Mol. Cell. Proteomics">
        <title>Melt with this kiss: Paralysing and liquefying venom of the assassin bug Pristhesancus plagipennis (Hemiptera: Reduviidae).</title>
        <authorList>
            <person name="Walker A.A."/>
            <person name="Madio B."/>
            <person name="Jin J."/>
            <person name="Undheim E.A."/>
            <person name="Fry B.G."/>
            <person name="King G.F."/>
        </authorList>
    </citation>
    <scope>NUCLEOTIDE SEQUENCE</scope>
    <source>
        <tissue evidence="4">Venom/labial gland</tissue>
    </source>
</reference>
<keyword evidence="3" id="KW-0732">Signal</keyword>
<evidence type="ECO:0000313" key="4">
    <source>
        <dbReference type="EMBL" id="AQM58349.1"/>
    </source>
</evidence>
<dbReference type="EMBL" id="KX459598">
    <property type="protein sequence ID" value="AQM58349.1"/>
    <property type="molecule type" value="mRNA"/>
</dbReference>
<proteinExistence type="evidence at transcript level"/>
<dbReference type="PROSITE" id="PS00778">
    <property type="entry name" value="HIS_ACID_PHOSPHAT_2"/>
    <property type="match status" value="1"/>
</dbReference>
<dbReference type="Gene3D" id="3.40.50.1240">
    <property type="entry name" value="Phosphoglycerate mutase-like"/>
    <property type="match status" value="1"/>
</dbReference>
<protein>
    <submittedName>
        <fullName evidence="4">Venom histidine phosphatase-like protein 1</fullName>
    </submittedName>
</protein>
<dbReference type="PROSITE" id="PS00616">
    <property type="entry name" value="HIS_ACID_PHOSPHAT_1"/>
    <property type="match status" value="1"/>
</dbReference>
<dbReference type="PANTHER" id="PTHR11567:SF205">
    <property type="entry name" value="GH28721P-RELATED"/>
    <property type="match status" value="1"/>
</dbReference>
<comment type="catalytic activity">
    <reaction evidence="1">
        <text>a phosphate monoester + H2O = an alcohol + phosphate</text>
        <dbReference type="Rhea" id="RHEA:15017"/>
        <dbReference type="ChEBI" id="CHEBI:15377"/>
        <dbReference type="ChEBI" id="CHEBI:30879"/>
        <dbReference type="ChEBI" id="CHEBI:43474"/>
        <dbReference type="ChEBI" id="CHEBI:67140"/>
        <dbReference type="EC" id="3.1.3.2"/>
    </reaction>
</comment>